<dbReference type="VEuPathDB" id="TriTrypDB:TcIL3000.11.10650"/>
<evidence type="ECO:0000256" key="2">
    <source>
        <dbReference type="ARBA" id="ARBA00022980"/>
    </source>
</evidence>
<feature type="region of interest" description="Disordered" evidence="4">
    <location>
        <begin position="140"/>
        <end position="177"/>
    </location>
</feature>
<dbReference type="PANTHER" id="PTHR10986">
    <property type="entry name" value="39S RIBOSOMAL PROTEIN L20"/>
    <property type="match status" value="1"/>
</dbReference>
<dbReference type="GO" id="GO:0003735">
    <property type="term" value="F:structural constituent of ribosome"/>
    <property type="evidence" value="ECO:0007669"/>
    <property type="project" value="InterPro"/>
</dbReference>
<keyword evidence="2" id="KW-0689">Ribosomal protein</keyword>
<comment type="similarity">
    <text evidence="1">Belongs to the bacterial ribosomal protein bL20 family.</text>
</comment>
<accession>G0V1S2</accession>
<dbReference type="GO" id="GO:0005840">
    <property type="term" value="C:ribosome"/>
    <property type="evidence" value="ECO:0007669"/>
    <property type="project" value="UniProtKB-KW"/>
</dbReference>
<dbReference type="SUPFAM" id="SSF74731">
    <property type="entry name" value="Ribosomal protein L20"/>
    <property type="match status" value="1"/>
</dbReference>
<keyword evidence="3" id="KW-0687">Ribonucleoprotein</keyword>
<sequence>MLRHTTGLQHYRAKLELDRIRGMLRGRARLERKVGLKRLFFLMRTQTRYRVEQRAHWERAVVRKNVDSAAREHGTGWPHLRNELSRQNILLLPRSQQVLAQYEPLAFRAVVELCASRIPPPPPPIVSVVPEETYTLWPPADCGSSGAGSDDCGERVYSSGDVDPEERRQTSHPASRVELRRGVERVLRLGPPALGSNVEELLDAWKEFDVATEKERNRKV</sequence>
<evidence type="ECO:0000256" key="3">
    <source>
        <dbReference type="ARBA" id="ARBA00023274"/>
    </source>
</evidence>
<dbReference type="GO" id="GO:0019843">
    <property type="term" value="F:rRNA binding"/>
    <property type="evidence" value="ECO:0007669"/>
    <property type="project" value="InterPro"/>
</dbReference>
<organism evidence="5">
    <name type="scientific">Trypanosoma congolense (strain IL3000)</name>
    <dbReference type="NCBI Taxonomy" id="1068625"/>
    <lineage>
        <taxon>Eukaryota</taxon>
        <taxon>Discoba</taxon>
        <taxon>Euglenozoa</taxon>
        <taxon>Kinetoplastea</taxon>
        <taxon>Metakinetoplastina</taxon>
        <taxon>Trypanosomatida</taxon>
        <taxon>Trypanosomatidae</taxon>
        <taxon>Trypanosoma</taxon>
        <taxon>Nannomonas</taxon>
    </lineage>
</organism>
<gene>
    <name evidence="5" type="ORF">TCIL3000_11_10650</name>
</gene>
<evidence type="ECO:0000313" key="5">
    <source>
        <dbReference type="EMBL" id="CCC95593.1"/>
    </source>
</evidence>
<dbReference type="InterPro" id="IPR005813">
    <property type="entry name" value="Ribosomal_bL20"/>
</dbReference>
<dbReference type="InterPro" id="IPR035566">
    <property type="entry name" value="Ribosomal_protein_bL20_C"/>
</dbReference>
<proteinExistence type="inferred from homology"/>
<dbReference type="EMBL" id="HE575324">
    <property type="protein sequence ID" value="CCC95593.1"/>
    <property type="molecule type" value="Genomic_DNA"/>
</dbReference>
<name>G0V1S2_TRYCI</name>
<dbReference type="AlphaFoldDB" id="G0V1S2"/>
<dbReference type="GO" id="GO:1990904">
    <property type="term" value="C:ribonucleoprotein complex"/>
    <property type="evidence" value="ECO:0007669"/>
    <property type="project" value="UniProtKB-KW"/>
</dbReference>
<feature type="compositionally biased region" description="Low complexity" evidence="4">
    <location>
        <begin position="140"/>
        <end position="150"/>
    </location>
</feature>
<reference evidence="5" key="1">
    <citation type="journal article" date="2012" name="Proc. Natl. Acad. Sci. U.S.A.">
        <title>Antigenic diversity is generated by distinct evolutionary mechanisms in African trypanosome species.</title>
        <authorList>
            <person name="Jackson A.P."/>
            <person name="Berry A."/>
            <person name="Aslett M."/>
            <person name="Allison H.C."/>
            <person name="Burton P."/>
            <person name="Vavrova-Anderson J."/>
            <person name="Brown R."/>
            <person name="Browne H."/>
            <person name="Corton N."/>
            <person name="Hauser H."/>
            <person name="Gamble J."/>
            <person name="Gilderthorp R."/>
            <person name="Marcello L."/>
            <person name="McQuillan J."/>
            <person name="Otto T.D."/>
            <person name="Quail M.A."/>
            <person name="Sanders M.J."/>
            <person name="van Tonder A."/>
            <person name="Ginger M.L."/>
            <person name="Field M.C."/>
            <person name="Barry J.D."/>
            <person name="Hertz-Fowler C."/>
            <person name="Berriman M."/>
        </authorList>
    </citation>
    <scope>NUCLEOTIDE SEQUENCE</scope>
    <source>
        <strain evidence="5">IL3000</strain>
    </source>
</reference>
<protein>
    <submittedName>
        <fullName evidence="5">Uncharacterized protein TCIL3000_11_10650</fullName>
    </submittedName>
</protein>
<dbReference type="GO" id="GO:0006412">
    <property type="term" value="P:translation"/>
    <property type="evidence" value="ECO:0007669"/>
    <property type="project" value="InterPro"/>
</dbReference>
<feature type="compositionally biased region" description="Basic and acidic residues" evidence="4">
    <location>
        <begin position="165"/>
        <end position="177"/>
    </location>
</feature>
<evidence type="ECO:0000256" key="1">
    <source>
        <dbReference type="ARBA" id="ARBA00007698"/>
    </source>
</evidence>
<evidence type="ECO:0000256" key="4">
    <source>
        <dbReference type="SAM" id="MobiDB-lite"/>
    </source>
</evidence>